<proteinExistence type="predicted"/>
<evidence type="ECO:0000313" key="2">
    <source>
        <dbReference type="Proteomes" id="UP000244932"/>
    </source>
</evidence>
<evidence type="ECO:0000313" key="1">
    <source>
        <dbReference type="EMBL" id="SPF30590.1"/>
    </source>
</evidence>
<dbReference type="GO" id="GO:0046653">
    <property type="term" value="P:tetrahydrofolate metabolic process"/>
    <property type="evidence" value="ECO:0007669"/>
    <property type="project" value="InterPro"/>
</dbReference>
<dbReference type="EC" id="1.5.3.1" evidence="1"/>
<reference evidence="1 2" key="1">
    <citation type="submission" date="2018-03" db="EMBL/GenBank/DDBJ databases">
        <authorList>
            <person name="Keele B.F."/>
        </authorList>
    </citation>
    <scope>NUCLEOTIDE SEQUENCE [LARGE SCALE GENOMIC DNA]</scope>
    <source>
        <strain evidence="1 2">CeCT 8812</strain>
    </source>
</reference>
<organism evidence="1 2">
    <name type="scientific">Pontivivens insulae</name>
    <dbReference type="NCBI Taxonomy" id="1639689"/>
    <lineage>
        <taxon>Bacteria</taxon>
        <taxon>Pseudomonadati</taxon>
        <taxon>Pseudomonadota</taxon>
        <taxon>Alphaproteobacteria</taxon>
        <taxon>Rhodobacterales</taxon>
        <taxon>Paracoccaceae</taxon>
        <taxon>Pontivivens</taxon>
    </lineage>
</organism>
<dbReference type="AlphaFoldDB" id="A0A2R8AEX1"/>
<dbReference type="EMBL" id="OMKW01000004">
    <property type="protein sequence ID" value="SPF30590.1"/>
    <property type="molecule type" value="Genomic_DNA"/>
</dbReference>
<sequence>MRIECPQCGARDVREFTYLGAAVLADRPDADATTEAWQDYVHLRDNPAGPHDELWHHAMGCSAWLRVRRNTLTHEILTVTMAQEDRT</sequence>
<dbReference type="Gene3D" id="3.30.2270.10">
    <property type="entry name" value="Folate-binding superfamily"/>
    <property type="match status" value="1"/>
</dbReference>
<dbReference type="GO" id="GO:0008115">
    <property type="term" value="F:sarcosine oxidase activity"/>
    <property type="evidence" value="ECO:0007669"/>
    <property type="project" value="UniProtKB-EC"/>
</dbReference>
<name>A0A2R8AEX1_9RHOB</name>
<dbReference type="RefSeq" id="WP_108783314.1">
    <property type="nucleotide sequence ID" value="NZ_OMKW01000004.1"/>
</dbReference>
<dbReference type="OrthoDB" id="5420070at2"/>
<dbReference type="Pfam" id="PF04267">
    <property type="entry name" value="SoxD"/>
    <property type="match status" value="1"/>
</dbReference>
<dbReference type="InterPro" id="IPR006279">
    <property type="entry name" value="SoxD"/>
</dbReference>
<dbReference type="Proteomes" id="UP000244932">
    <property type="component" value="Unassembled WGS sequence"/>
</dbReference>
<dbReference type="InterPro" id="IPR038561">
    <property type="entry name" value="SoxD_sf"/>
</dbReference>
<protein>
    <submittedName>
        <fullName evidence="1">Sarcosine oxidase subunit delta</fullName>
        <ecNumber evidence="1">1.5.3.1</ecNumber>
    </submittedName>
</protein>
<keyword evidence="2" id="KW-1185">Reference proteome</keyword>
<accession>A0A2R8AEX1</accession>
<keyword evidence="1" id="KW-0560">Oxidoreductase</keyword>
<gene>
    <name evidence="1" type="primary">soxD_2</name>
    <name evidence="1" type="ORF">POI8812_02929</name>
</gene>